<name>A0A1N6FRF5_9LACT</name>
<keyword evidence="3" id="KW-1185">Reference proteome</keyword>
<dbReference type="AlphaFoldDB" id="A0A1N6FRF5"/>
<dbReference type="Proteomes" id="UP000184758">
    <property type="component" value="Unassembled WGS sequence"/>
</dbReference>
<dbReference type="STRING" id="28230.SAMN05878443_0783"/>
<feature type="transmembrane region" description="Helical" evidence="1">
    <location>
        <begin position="103"/>
        <end position="123"/>
    </location>
</feature>
<accession>A0A1N6FRF5</accession>
<keyword evidence="1" id="KW-0812">Transmembrane</keyword>
<sequence>MEYGQKLKLEDVNCSNCGGQVRGEAKCKQCEKEIIYGEEVAVFLEHEGYTVDPTHRTMKSYKHWYIENGKKNSTIYRIGDALEKGGKSLGNVSKSTNSIANSMLGLGCLVFVVGILLLLLIFII</sequence>
<dbReference type="EMBL" id="FSRN01000001">
    <property type="protein sequence ID" value="SIN97906.1"/>
    <property type="molecule type" value="Genomic_DNA"/>
</dbReference>
<dbReference type="RefSeq" id="WP_034547540.1">
    <property type="nucleotide sequence ID" value="NZ_FSRN01000001.1"/>
</dbReference>
<proteinExistence type="predicted"/>
<reference evidence="3" key="1">
    <citation type="submission" date="2016-11" db="EMBL/GenBank/DDBJ databases">
        <authorList>
            <person name="Varghese N."/>
            <person name="Submissions S."/>
        </authorList>
    </citation>
    <scope>NUCLEOTIDE SEQUENCE [LARGE SCALE GENOMIC DNA]</scope>
    <source>
        <strain evidence="3">313</strain>
    </source>
</reference>
<keyword evidence="1" id="KW-0472">Membrane</keyword>
<gene>
    <name evidence="2" type="ORF">SAMN05878443_0783</name>
</gene>
<evidence type="ECO:0000256" key="1">
    <source>
        <dbReference type="SAM" id="Phobius"/>
    </source>
</evidence>
<organism evidence="2 3">
    <name type="scientific">Carnobacterium alterfunditum</name>
    <dbReference type="NCBI Taxonomy" id="28230"/>
    <lineage>
        <taxon>Bacteria</taxon>
        <taxon>Bacillati</taxon>
        <taxon>Bacillota</taxon>
        <taxon>Bacilli</taxon>
        <taxon>Lactobacillales</taxon>
        <taxon>Carnobacteriaceae</taxon>
        <taxon>Carnobacterium</taxon>
    </lineage>
</organism>
<evidence type="ECO:0000313" key="2">
    <source>
        <dbReference type="EMBL" id="SIN97906.1"/>
    </source>
</evidence>
<protein>
    <submittedName>
        <fullName evidence="2">Uncharacterized protein</fullName>
    </submittedName>
</protein>
<keyword evidence="1" id="KW-1133">Transmembrane helix</keyword>
<evidence type="ECO:0000313" key="3">
    <source>
        <dbReference type="Proteomes" id="UP000184758"/>
    </source>
</evidence>